<proteinExistence type="predicted"/>
<name>A0A0E9PA52_ANGAN</name>
<reference evidence="1" key="1">
    <citation type="submission" date="2014-11" db="EMBL/GenBank/DDBJ databases">
        <authorList>
            <person name="Amaro Gonzalez C."/>
        </authorList>
    </citation>
    <scope>NUCLEOTIDE SEQUENCE</scope>
</reference>
<dbReference type="EMBL" id="GBXM01107420">
    <property type="protein sequence ID" value="JAH01157.1"/>
    <property type="molecule type" value="Transcribed_RNA"/>
</dbReference>
<evidence type="ECO:0000313" key="1">
    <source>
        <dbReference type="EMBL" id="JAH01157.1"/>
    </source>
</evidence>
<protein>
    <submittedName>
        <fullName evidence="1">Uncharacterized protein</fullName>
    </submittedName>
</protein>
<sequence>MTKCELFQQLGPC</sequence>
<accession>A0A0E9PA52</accession>
<organism evidence="1">
    <name type="scientific">Anguilla anguilla</name>
    <name type="common">European freshwater eel</name>
    <name type="synonym">Muraena anguilla</name>
    <dbReference type="NCBI Taxonomy" id="7936"/>
    <lineage>
        <taxon>Eukaryota</taxon>
        <taxon>Metazoa</taxon>
        <taxon>Chordata</taxon>
        <taxon>Craniata</taxon>
        <taxon>Vertebrata</taxon>
        <taxon>Euteleostomi</taxon>
        <taxon>Actinopterygii</taxon>
        <taxon>Neopterygii</taxon>
        <taxon>Teleostei</taxon>
        <taxon>Anguilliformes</taxon>
        <taxon>Anguillidae</taxon>
        <taxon>Anguilla</taxon>
    </lineage>
</organism>
<reference evidence="1" key="2">
    <citation type="journal article" date="2015" name="Fish Shellfish Immunol.">
        <title>Early steps in the European eel (Anguilla anguilla)-Vibrio vulnificus interaction in the gills: Role of the RtxA13 toxin.</title>
        <authorList>
            <person name="Callol A."/>
            <person name="Pajuelo D."/>
            <person name="Ebbesson L."/>
            <person name="Teles M."/>
            <person name="MacKenzie S."/>
            <person name="Amaro C."/>
        </authorList>
    </citation>
    <scope>NUCLEOTIDE SEQUENCE</scope>
</reference>